<protein>
    <submittedName>
        <fullName evidence="2">Uncharacterized protein</fullName>
    </submittedName>
</protein>
<dbReference type="EMBL" id="CAJNOR010011319">
    <property type="protein sequence ID" value="CAF1660433.1"/>
    <property type="molecule type" value="Genomic_DNA"/>
</dbReference>
<accession>A0A816FE98</accession>
<proteinExistence type="predicted"/>
<keyword evidence="3" id="KW-1185">Reference proteome</keyword>
<reference evidence="2" key="1">
    <citation type="submission" date="2021-02" db="EMBL/GenBank/DDBJ databases">
        <authorList>
            <person name="Nowell W R."/>
        </authorList>
    </citation>
    <scope>NUCLEOTIDE SEQUENCE</scope>
</reference>
<evidence type="ECO:0000313" key="2">
    <source>
        <dbReference type="EMBL" id="CAF1660433.1"/>
    </source>
</evidence>
<organism evidence="2 3">
    <name type="scientific">Adineta ricciae</name>
    <name type="common">Rotifer</name>
    <dbReference type="NCBI Taxonomy" id="249248"/>
    <lineage>
        <taxon>Eukaryota</taxon>
        <taxon>Metazoa</taxon>
        <taxon>Spiralia</taxon>
        <taxon>Gnathifera</taxon>
        <taxon>Rotifera</taxon>
        <taxon>Eurotatoria</taxon>
        <taxon>Bdelloidea</taxon>
        <taxon>Adinetida</taxon>
        <taxon>Adinetidae</taxon>
        <taxon>Adineta</taxon>
    </lineage>
</organism>
<dbReference type="Proteomes" id="UP000663852">
    <property type="component" value="Unassembled WGS sequence"/>
</dbReference>
<comment type="caution">
    <text evidence="2">The sequence shown here is derived from an EMBL/GenBank/DDBJ whole genome shotgun (WGS) entry which is preliminary data.</text>
</comment>
<dbReference type="AlphaFoldDB" id="A0A816FE98"/>
<evidence type="ECO:0000313" key="3">
    <source>
        <dbReference type="Proteomes" id="UP000663828"/>
    </source>
</evidence>
<sequence>MREHNRRSPTPITHTIPGYYGTVGSGQLGSFSDHFLAAGFRPEVQTAVPESAQISTDPVAGMIDLGSNLSSPKDNHSSSLTNQCEINELKHQKQYRSAESINTCMTKARLSGMIPNLFSSHRPRSANC</sequence>
<evidence type="ECO:0000313" key="1">
    <source>
        <dbReference type="EMBL" id="CAF1390524.1"/>
    </source>
</evidence>
<dbReference type="EMBL" id="CAJNOJ010000311">
    <property type="protein sequence ID" value="CAF1390524.1"/>
    <property type="molecule type" value="Genomic_DNA"/>
</dbReference>
<name>A0A816FE98_ADIRI</name>
<gene>
    <name evidence="1" type="ORF">EDS130_LOCUS35442</name>
    <name evidence="2" type="ORF">XAT740_LOCUS56751</name>
</gene>
<dbReference type="Proteomes" id="UP000663828">
    <property type="component" value="Unassembled WGS sequence"/>
</dbReference>